<accession>A0A9W5U0P3</accession>
<reference evidence="2" key="2">
    <citation type="submission" date="2020-09" db="EMBL/GenBank/DDBJ databases">
        <authorList>
            <person name="Sun Q."/>
            <person name="Zhou Y."/>
        </authorList>
    </citation>
    <scope>NUCLEOTIDE SEQUENCE</scope>
    <source>
        <strain evidence="2">CGMCC 1.15454</strain>
    </source>
</reference>
<dbReference type="CDD" id="cd00093">
    <property type="entry name" value="HTH_XRE"/>
    <property type="match status" value="1"/>
</dbReference>
<feature type="domain" description="HTH cro/C1-type" evidence="1">
    <location>
        <begin position="8"/>
        <end position="63"/>
    </location>
</feature>
<proteinExistence type="predicted"/>
<dbReference type="SMART" id="SM00530">
    <property type="entry name" value="HTH_XRE"/>
    <property type="match status" value="1"/>
</dbReference>
<organism evidence="2 3">
    <name type="scientific">Lentibacillus populi</name>
    <dbReference type="NCBI Taxonomy" id="1827502"/>
    <lineage>
        <taxon>Bacteria</taxon>
        <taxon>Bacillati</taxon>
        <taxon>Bacillota</taxon>
        <taxon>Bacilli</taxon>
        <taxon>Bacillales</taxon>
        <taxon>Bacillaceae</taxon>
        <taxon>Lentibacillus</taxon>
    </lineage>
</organism>
<dbReference type="PROSITE" id="PS50943">
    <property type="entry name" value="HTH_CROC1"/>
    <property type="match status" value="1"/>
</dbReference>
<protein>
    <recommendedName>
        <fullName evidence="1">HTH cro/C1-type domain-containing protein</fullName>
    </recommendedName>
</protein>
<name>A0A9W5U0P3_9BACI</name>
<evidence type="ECO:0000259" key="1">
    <source>
        <dbReference type="PROSITE" id="PS50943"/>
    </source>
</evidence>
<dbReference type="SUPFAM" id="SSF47413">
    <property type="entry name" value="lambda repressor-like DNA-binding domains"/>
    <property type="match status" value="1"/>
</dbReference>
<dbReference type="AlphaFoldDB" id="A0A9W5U0P3"/>
<dbReference type="RefSeq" id="WP_188725673.1">
    <property type="nucleotide sequence ID" value="NZ_BMJD01000044.1"/>
</dbReference>
<dbReference type="EMBL" id="BMJD01000044">
    <property type="protein sequence ID" value="GGB56716.1"/>
    <property type="molecule type" value="Genomic_DNA"/>
</dbReference>
<comment type="caution">
    <text evidence="2">The sequence shown here is derived from an EMBL/GenBank/DDBJ whole genome shotgun (WGS) entry which is preliminary data.</text>
</comment>
<dbReference type="InterPro" id="IPR010982">
    <property type="entry name" value="Lambda_DNA-bd_dom_sf"/>
</dbReference>
<dbReference type="GO" id="GO:0003677">
    <property type="term" value="F:DNA binding"/>
    <property type="evidence" value="ECO:0007669"/>
    <property type="project" value="InterPro"/>
</dbReference>
<dbReference type="Proteomes" id="UP000621492">
    <property type="component" value="Unassembled WGS sequence"/>
</dbReference>
<reference evidence="2" key="1">
    <citation type="journal article" date="2014" name="Int. J. Syst. Evol. Microbiol.">
        <title>Complete genome sequence of Corynebacterium casei LMG S-19264T (=DSM 44701T), isolated from a smear-ripened cheese.</title>
        <authorList>
            <consortium name="US DOE Joint Genome Institute (JGI-PGF)"/>
            <person name="Walter F."/>
            <person name="Albersmeier A."/>
            <person name="Kalinowski J."/>
            <person name="Ruckert C."/>
        </authorList>
    </citation>
    <scope>NUCLEOTIDE SEQUENCE</scope>
    <source>
        <strain evidence="2">CGMCC 1.15454</strain>
    </source>
</reference>
<sequence length="75" mass="8394">MEELSAAIKRLREETGIRKSELARRSGLTRAYITDIELGKKKKLSLESAGKISEGLGLTKIEFLQEIGYLDKAQL</sequence>
<dbReference type="Pfam" id="PF01381">
    <property type="entry name" value="HTH_3"/>
    <property type="match status" value="1"/>
</dbReference>
<dbReference type="Gene3D" id="1.10.260.40">
    <property type="entry name" value="lambda repressor-like DNA-binding domains"/>
    <property type="match status" value="1"/>
</dbReference>
<evidence type="ECO:0000313" key="3">
    <source>
        <dbReference type="Proteomes" id="UP000621492"/>
    </source>
</evidence>
<keyword evidence="3" id="KW-1185">Reference proteome</keyword>
<dbReference type="InterPro" id="IPR001387">
    <property type="entry name" value="Cro/C1-type_HTH"/>
</dbReference>
<gene>
    <name evidence="2" type="ORF">GCM10011409_37840</name>
</gene>
<evidence type="ECO:0000313" key="2">
    <source>
        <dbReference type="EMBL" id="GGB56716.1"/>
    </source>
</evidence>